<organism evidence="3 4">
    <name type="scientific">Bemisia tabaci</name>
    <name type="common">Sweetpotato whitefly</name>
    <name type="synonym">Aleurodes tabaci</name>
    <dbReference type="NCBI Taxonomy" id="7038"/>
    <lineage>
        <taxon>Eukaryota</taxon>
        <taxon>Metazoa</taxon>
        <taxon>Ecdysozoa</taxon>
        <taxon>Arthropoda</taxon>
        <taxon>Hexapoda</taxon>
        <taxon>Insecta</taxon>
        <taxon>Pterygota</taxon>
        <taxon>Neoptera</taxon>
        <taxon>Paraneoptera</taxon>
        <taxon>Hemiptera</taxon>
        <taxon>Sternorrhyncha</taxon>
        <taxon>Aleyrodoidea</taxon>
        <taxon>Aleyrodidae</taxon>
        <taxon>Aleyrodinae</taxon>
        <taxon>Bemisia</taxon>
    </lineage>
</organism>
<keyword evidence="4" id="KW-1185">Reference proteome</keyword>
<feature type="chain" id="PRO_5040176141" evidence="2">
    <location>
        <begin position="30"/>
        <end position="130"/>
    </location>
</feature>
<dbReference type="Proteomes" id="UP001152759">
    <property type="component" value="Chromosome 6"/>
</dbReference>
<gene>
    <name evidence="3" type="ORF">BEMITA_LOCUS10142</name>
</gene>
<feature type="signal peptide" evidence="2">
    <location>
        <begin position="1"/>
        <end position="29"/>
    </location>
</feature>
<feature type="region of interest" description="Disordered" evidence="1">
    <location>
        <begin position="106"/>
        <end position="130"/>
    </location>
</feature>
<reference evidence="3" key="1">
    <citation type="submission" date="2021-12" db="EMBL/GenBank/DDBJ databases">
        <authorList>
            <person name="King R."/>
        </authorList>
    </citation>
    <scope>NUCLEOTIDE SEQUENCE</scope>
</reference>
<evidence type="ECO:0000256" key="2">
    <source>
        <dbReference type="SAM" id="SignalP"/>
    </source>
</evidence>
<feature type="compositionally biased region" description="Basic and acidic residues" evidence="1">
    <location>
        <begin position="106"/>
        <end position="119"/>
    </location>
</feature>
<dbReference type="AlphaFoldDB" id="A0A9P0F4B3"/>
<proteinExistence type="predicted"/>
<dbReference type="EMBL" id="OU963867">
    <property type="protein sequence ID" value="CAH0391540.1"/>
    <property type="molecule type" value="Genomic_DNA"/>
</dbReference>
<accession>A0A9P0F4B3</accession>
<name>A0A9P0F4B3_BEMTA</name>
<sequence>MNLTSGLAMAAVLICFVFLILSHASIANAAPIMTHGNRGSEDNACAERMMAEEFLIDLMNQTQPQLVEINEICEGCTIYKVERELPTMDNYDMVIKDGAMADGKVATHGDGPYDGKSEDSVGWGSTAVGR</sequence>
<evidence type="ECO:0000313" key="4">
    <source>
        <dbReference type="Proteomes" id="UP001152759"/>
    </source>
</evidence>
<evidence type="ECO:0000313" key="3">
    <source>
        <dbReference type="EMBL" id="CAH0391540.1"/>
    </source>
</evidence>
<protein>
    <submittedName>
        <fullName evidence="3">Uncharacterized protein</fullName>
    </submittedName>
</protein>
<evidence type="ECO:0000256" key="1">
    <source>
        <dbReference type="SAM" id="MobiDB-lite"/>
    </source>
</evidence>
<keyword evidence="2" id="KW-0732">Signal</keyword>